<evidence type="ECO:0000313" key="2">
    <source>
        <dbReference type="EMBL" id="KAB1439843.1"/>
    </source>
</evidence>
<gene>
    <name evidence="2" type="ORF">F7O84_05510</name>
</gene>
<name>A0A7V7UHC5_9FIRM</name>
<dbReference type="AlphaFoldDB" id="A0A7V7UHC5"/>
<reference evidence="2 3" key="1">
    <citation type="submission" date="2019-09" db="EMBL/GenBank/DDBJ databases">
        <authorList>
            <person name="Valk L.C."/>
        </authorList>
    </citation>
    <scope>NUCLEOTIDE SEQUENCE [LARGE SCALE GENOMIC DNA]</scope>
    <source>
        <strain evidence="2">GalUA</strain>
    </source>
</reference>
<dbReference type="EMBL" id="WAGX01000004">
    <property type="protein sequence ID" value="KAB1439843.1"/>
    <property type="molecule type" value="Genomic_DNA"/>
</dbReference>
<reference evidence="2 3" key="2">
    <citation type="submission" date="2020-02" db="EMBL/GenBank/DDBJ databases">
        <title>Candidatus Galacturonibacter soehngenii shows hetero-acetogenic catabolism of galacturonic acid but lacks a canonical carbon monoxide dehydrogenase/acetyl-CoA synthase complex.</title>
        <authorList>
            <person name="Diender M."/>
            <person name="Stouten G.R."/>
            <person name="Petersen J.F."/>
            <person name="Nielsen P.H."/>
            <person name="Dueholm M.S."/>
            <person name="Pronk J.T."/>
            <person name="Van Loosdrecht M.C.M."/>
        </authorList>
    </citation>
    <scope>NUCLEOTIDE SEQUENCE [LARGE SCALE GENOMIC DNA]</scope>
    <source>
        <strain evidence="2">GalUA</strain>
    </source>
</reference>
<keyword evidence="1" id="KW-0732">Signal</keyword>
<comment type="caution">
    <text evidence="2">The sequence shown here is derived from an EMBL/GenBank/DDBJ whole genome shotgun (WGS) entry which is preliminary data.</text>
</comment>
<dbReference type="Proteomes" id="UP000461768">
    <property type="component" value="Unassembled WGS sequence"/>
</dbReference>
<feature type="signal peptide" evidence="1">
    <location>
        <begin position="1"/>
        <end position="23"/>
    </location>
</feature>
<feature type="chain" id="PRO_5030846605" evidence="1">
    <location>
        <begin position="24"/>
        <end position="258"/>
    </location>
</feature>
<evidence type="ECO:0000313" key="3">
    <source>
        <dbReference type="Proteomes" id="UP000461768"/>
    </source>
</evidence>
<organism evidence="2 3">
    <name type="scientific">Candidatus Galacturonatibacter soehngenii</name>
    <dbReference type="NCBI Taxonomy" id="2307010"/>
    <lineage>
        <taxon>Bacteria</taxon>
        <taxon>Bacillati</taxon>
        <taxon>Bacillota</taxon>
        <taxon>Clostridia</taxon>
        <taxon>Lachnospirales</taxon>
        <taxon>Lachnospiraceae</taxon>
        <taxon>Candidatus Galacturonatibacter</taxon>
    </lineage>
</organism>
<dbReference type="RefSeq" id="WP_151142773.1">
    <property type="nucleotide sequence ID" value="NZ_WAGX01000004.1"/>
</dbReference>
<keyword evidence="3" id="KW-1185">Reference proteome</keyword>
<sequence length="258" mass="28689">MKKLIAFFLTVVMIGLPVIPSMATTTTATLSRDKKNSIEKIIANTPYEQREDSLKELLNSTNKTANITPSLKSNTNNVNEKDITYVEAQIDETVNIDEDTSIVFFTSGDFLVYDTVDTVDMPVMLNTCATNYIYANNKASSYTSTKKSVASAYNALGYIILEVWAEGYFSYNGSSTPTPYMVDYDYEKYGVLNAWNVENWKGGTSTNASNKTAQFKASGTFGWGLSWKDNHWNMQTYTITVGYKCTKAGKTQSIKSGI</sequence>
<dbReference type="OrthoDB" id="2083895at2"/>
<protein>
    <submittedName>
        <fullName evidence="2">Uncharacterized protein</fullName>
    </submittedName>
</protein>
<proteinExistence type="predicted"/>
<evidence type="ECO:0000256" key="1">
    <source>
        <dbReference type="SAM" id="SignalP"/>
    </source>
</evidence>
<accession>A0A7V7UHC5</accession>